<evidence type="ECO:0000313" key="4">
    <source>
        <dbReference type="Proteomes" id="UP000023152"/>
    </source>
</evidence>
<evidence type="ECO:0000313" key="3">
    <source>
        <dbReference type="EMBL" id="ETO25909.1"/>
    </source>
</evidence>
<keyword evidence="4" id="KW-1185">Reference proteome</keyword>
<proteinExistence type="predicted"/>
<dbReference type="InterPro" id="IPR015940">
    <property type="entry name" value="UBA"/>
</dbReference>
<comment type="caution">
    <text evidence="3">The sequence shown here is derived from an EMBL/GenBank/DDBJ whole genome shotgun (WGS) entry which is preliminary data.</text>
</comment>
<dbReference type="Proteomes" id="UP000023152">
    <property type="component" value="Unassembled WGS sequence"/>
</dbReference>
<dbReference type="AlphaFoldDB" id="X6NJM3"/>
<dbReference type="PROSITE" id="PS50030">
    <property type="entry name" value="UBA"/>
    <property type="match status" value="1"/>
</dbReference>
<feature type="domain" description="UBA" evidence="2">
    <location>
        <begin position="41"/>
        <end position="83"/>
    </location>
</feature>
<dbReference type="InterPro" id="IPR009060">
    <property type="entry name" value="UBA-like_sf"/>
</dbReference>
<evidence type="ECO:0000259" key="2">
    <source>
        <dbReference type="PROSITE" id="PS50030"/>
    </source>
</evidence>
<feature type="compositionally biased region" description="Polar residues" evidence="1">
    <location>
        <begin position="87"/>
        <end position="96"/>
    </location>
</feature>
<sequence>MANNPWEMNLNFRNNNLGTMQNAASVPSSSSSSSSTVRSPEIEFQQQIQELESMGFSDRALNIEALAHANGQLDAAVDYIDARLSNDTATESQNTQNSSDNDKKDNDNNNKKEQ</sequence>
<protein>
    <recommendedName>
        <fullName evidence="2">UBA domain-containing protein</fullName>
    </recommendedName>
</protein>
<feature type="compositionally biased region" description="Polar residues" evidence="1">
    <location>
        <begin position="11"/>
        <end position="27"/>
    </location>
</feature>
<name>X6NJM3_RETFI</name>
<dbReference type="SUPFAM" id="SSF46934">
    <property type="entry name" value="UBA-like"/>
    <property type="match status" value="1"/>
</dbReference>
<feature type="region of interest" description="Disordered" evidence="1">
    <location>
        <begin position="1"/>
        <end position="42"/>
    </location>
</feature>
<organism evidence="3 4">
    <name type="scientific">Reticulomyxa filosa</name>
    <dbReference type="NCBI Taxonomy" id="46433"/>
    <lineage>
        <taxon>Eukaryota</taxon>
        <taxon>Sar</taxon>
        <taxon>Rhizaria</taxon>
        <taxon>Retaria</taxon>
        <taxon>Foraminifera</taxon>
        <taxon>Monothalamids</taxon>
        <taxon>Reticulomyxidae</taxon>
        <taxon>Reticulomyxa</taxon>
    </lineage>
</organism>
<dbReference type="SMART" id="SM00165">
    <property type="entry name" value="UBA"/>
    <property type="match status" value="1"/>
</dbReference>
<feature type="region of interest" description="Disordered" evidence="1">
    <location>
        <begin position="87"/>
        <end position="114"/>
    </location>
</feature>
<dbReference type="EMBL" id="ASPP01008217">
    <property type="protein sequence ID" value="ETO25909.1"/>
    <property type="molecule type" value="Genomic_DNA"/>
</dbReference>
<feature type="compositionally biased region" description="Basic and acidic residues" evidence="1">
    <location>
        <begin position="100"/>
        <end position="114"/>
    </location>
</feature>
<gene>
    <name evidence="3" type="ORF">RFI_11227</name>
</gene>
<dbReference type="Gene3D" id="1.10.8.10">
    <property type="entry name" value="DNA helicase RuvA subunit, C-terminal domain"/>
    <property type="match status" value="1"/>
</dbReference>
<reference evidence="3 4" key="1">
    <citation type="journal article" date="2013" name="Curr. Biol.">
        <title>The Genome of the Foraminiferan Reticulomyxa filosa.</title>
        <authorList>
            <person name="Glockner G."/>
            <person name="Hulsmann N."/>
            <person name="Schleicher M."/>
            <person name="Noegel A.A."/>
            <person name="Eichinger L."/>
            <person name="Gallinger C."/>
            <person name="Pawlowski J."/>
            <person name="Sierra R."/>
            <person name="Euteneuer U."/>
            <person name="Pillet L."/>
            <person name="Moustafa A."/>
            <person name="Platzer M."/>
            <person name="Groth M."/>
            <person name="Szafranski K."/>
            <person name="Schliwa M."/>
        </authorList>
    </citation>
    <scope>NUCLEOTIDE SEQUENCE [LARGE SCALE GENOMIC DNA]</scope>
</reference>
<evidence type="ECO:0000256" key="1">
    <source>
        <dbReference type="SAM" id="MobiDB-lite"/>
    </source>
</evidence>
<accession>X6NJM3</accession>
<dbReference type="Pfam" id="PF00627">
    <property type="entry name" value="UBA"/>
    <property type="match status" value="1"/>
</dbReference>